<dbReference type="RefSeq" id="WP_042624515.1">
    <property type="nucleotide sequence ID" value="NZ_CP002580.1"/>
</dbReference>
<name>A0A0B6RUQ8_BURPL</name>
<dbReference type="HOGENOM" id="CLU_093079_0_0_4"/>
<dbReference type="InterPro" id="IPR021733">
    <property type="entry name" value="DUF3304"/>
</dbReference>
<keyword evidence="2" id="KW-1185">Reference proteome</keyword>
<dbReference type="KEGG" id="bgp:BGL_1c13440"/>
<reference evidence="1 2" key="2">
    <citation type="journal article" date="2016" name="Appl. Microbiol. Biotechnol.">
        <title>Mutations improving production and secretion of extracellular lipase by Burkholderia glumae PG1.</title>
        <authorList>
            <person name="Knapp A."/>
            <person name="Voget S."/>
            <person name="Gao R."/>
            <person name="Zaburannyi N."/>
            <person name="Krysciak D."/>
            <person name="Breuer M."/>
            <person name="Hauer B."/>
            <person name="Streit W.R."/>
            <person name="Muller R."/>
            <person name="Daniel R."/>
            <person name="Jaeger K.E."/>
        </authorList>
    </citation>
    <scope>NUCLEOTIDE SEQUENCE [LARGE SCALE GENOMIC DNA]</scope>
    <source>
        <strain evidence="1 2">PG1</strain>
    </source>
</reference>
<evidence type="ECO:0000313" key="2">
    <source>
        <dbReference type="Proteomes" id="UP000031838"/>
    </source>
</evidence>
<dbReference type="Pfam" id="PF11745">
    <property type="entry name" value="DUF3304"/>
    <property type="match status" value="1"/>
</dbReference>
<sequence length="173" mass="19094">MIMSIRNDFVALFVVGLLFALAGCPGKNEINPSNVSGYNYTGYYIGGFNISNEGQEISAGGPNVFPKETGEERSGGGKYVCCIGIPEKWRSGMKLVVKWNVDKILDGKHLGTWYTATTKVPPYGPRTAGFIVHFLPGDRIRVQIRDEKGVLPRIDDQDPYIVQGVLDPELNRK</sequence>
<dbReference type="EMBL" id="CP002580">
    <property type="protein sequence ID" value="AJK45864.1"/>
    <property type="molecule type" value="Genomic_DNA"/>
</dbReference>
<dbReference type="Proteomes" id="UP000031838">
    <property type="component" value="Chromosome 1"/>
</dbReference>
<dbReference type="AlphaFoldDB" id="A0A0B6RUQ8"/>
<reference evidence="2" key="1">
    <citation type="submission" date="2011-03" db="EMBL/GenBank/DDBJ databases">
        <authorList>
            <person name="Voget S."/>
            <person name="Streit W.R."/>
            <person name="Jaeger K.E."/>
            <person name="Daniel R."/>
        </authorList>
    </citation>
    <scope>NUCLEOTIDE SEQUENCE [LARGE SCALE GENOMIC DNA]</scope>
    <source>
        <strain evidence="2">PG1</strain>
    </source>
</reference>
<gene>
    <name evidence="1" type="ORF">BGL_1c13440</name>
</gene>
<dbReference type="PROSITE" id="PS51257">
    <property type="entry name" value="PROKAR_LIPOPROTEIN"/>
    <property type="match status" value="1"/>
</dbReference>
<accession>A0A0B6RUQ8</accession>
<organism evidence="1 2">
    <name type="scientific">Burkholderia plantarii</name>
    <dbReference type="NCBI Taxonomy" id="41899"/>
    <lineage>
        <taxon>Bacteria</taxon>
        <taxon>Pseudomonadati</taxon>
        <taxon>Pseudomonadota</taxon>
        <taxon>Betaproteobacteria</taxon>
        <taxon>Burkholderiales</taxon>
        <taxon>Burkholderiaceae</taxon>
        <taxon>Burkholderia</taxon>
    </lineage>
</organism>
<evidence type="ECO:0008006" key="3">
    <source>
        <dbReference type="Google" id="ProtNLM"/>
    </source>
</evidence>
<proteinExistence type="predicted"/>
<protein>
    <recommendedName>
        <fullName evidence="3">DUF3304 domain-containing protein</fullName>
    </recommendedName>
</protein>
<evidence type="ECO:0000313" key="1">
    <source>
        <dbReference type="EMBL" id="AJK45864.1"/>
    </source>
</evidence>